<evidence type="ECO:0000259" key="12">
    <source>
        <dbReference type="Pfam" id="PF22599"/>
    </source>
</evidence>
<dbReference type="Gene3D" id="3.30.70.3400">
    <property type="match status" value="1"/>
</dbReference>
<feature type="domain" description="Protein translocase subunit SecDF P1" evidence="11">
    <location>
        <begin position="65"/>
        <end position="129"/>
    </location>
</feature>
<sequence length="442" mass="47653">MWKVRVAAILILLAGIGVGYFVYVSQEYPDSRFHFSLGLDLAGGSHLVYLADTSGLSQGDVESSMQALRDTIERRVNLFGVGEPIVQTEKSSFFSGIDEERLIVELPGVTDTNEAIRLIGQTPVLEFKLFVTKQGNVDEEGTLNIDASYEPTGLTGRFVERATLQFGSQGSGLSNEPLVVLNFNKEGTDLFAKITREHVGDVVGIFLDGALISAPVVQEPITDGTAVISGNFKPDEARELVRNLNYGALPVPIKLIGTETIGAALGGEALQKGIFGGILGLLLVALFMIVWYRLPGVVAVVSLGIYLAVMLAIFKLIPVTLTAAGIAGFILSIGMAVDANVLIFERMKEELKDGKKTKEAASIGFSRAWLSIRDGNFTSILSAIILFWFGSSLIEGFALTFGLGVLVSMLSAIIISRTFMFALGNYQNRRLTRALFGSGTYF</sequence>
<dbReference type="PRINTS" id="PR00702">
    <property type="entry name" value="ACRIFLAVINRP"/>
</dbReference>
<dbReference type="InterPro" id="IPR055344">
    <property type="entry name" value="SecD_SecF_C_bact"/>
</dbReference>
<dbReference type="NCBIfam" id="TIGR01129">
    <property type="entry name" value="secD"/>
    <property type="match status" value="1"/>
</dbReference>
<comment type="similarity">
    <text evidence="9">Belongs to the SecD/SecF family. SecD subfamily.</text>
</comment>
<comment type="function">
    <text evidence="9">Part of the Sec protein translocase complex. Interacts with the SecYEG preprotein conducting channel. SecDF uses the proton motive force (PMF) to complete protein translocation after the ATP-dependent function of SecA.</text>
</comment>
<keyword evidence="6 9" id="KW-1133">Transmembrane helix</keyword>
<evidence type="ECO:0000259" key="10">
    <source>
        <dbReference type="Pfam" id="PF02355"/>
    </source>
</evidence>
<evidence type="ECO:0000256" key="7">
    <source>
        <dbReference type="ARBA" id="ARBA00023010"/>
    </source>
</evidence>
<dbReference type="InterPro" id="IPR022813">
    <property type="entry name" value="SecD/SecF_arch_bac"/>
</dbReference>
<dbReference type="Pfam" id="PF22599">
    <property type="entry name" value="SecDF_P1_head"/>
    <property type="match status" value="1"/>
</dbReference>
<name>A0A1F6CZE2_9BACT</name>
<evidence type="ECO:0000313" key="14">
    <source>
        <dbReference type="Proteomes" id="UP000177659"/>
    </source>
</evidence>
<organism evidence="13 14">
    <name type="scientific">Candidatus Kaiserbacteria bacterium RIFCSPHIGHO2_02_FULL_49_11</name>
    <dbReference type="NCBI Taxonomy" id="1798489"/>
    <lineage>
        <taxon>Bacteria</taxon>
        <taxon>Candidatus Kaiseribacteriota</taxon>
    </lineage>
</organism>
<dbReference type="GO" id="GO:0005886">
    <property type="term" value="C:plasma membrane"/>
    <property type="evidence" value="ECO:0007669"/>
    <property type="project" value="UniProtKB-SubCell"/>
</dbReference>
<evidence type="ECO:0000256" key="9">
    <source>
        <dbReference type="HAMAP-Rule" id="MF_01463"/>
    </source>
</evidence>
<dbReference type="GO" id="GO:0065002">
    <property type="term" value="P:intracellular protein transmembrane transport"/>
    <property type="evidence" value="ECO:0007669"/>
    <property type="project" value="UniProtKB-UniRule"/>
</dbReference>
<feature type="transmembrane region" description="Helical" evidence="9">
    <location>
        <begin position="273"/>
        <end position="292"/>
    </location>
</feature>
<feature type="transmembrane region" description="Helical" evidence="9">
    <location>
        <begin position="297"/>
        <end position="317"/>
    </location>
</feature>
<feature type="transmembrane region" description="Helical" evidence="9">
    <location>
        <begin position="400"/>
        <end position="423"/>
    </location>
</feature>
<evidence type="ECO:0000256" key="6">
    <source>
        <dbReference type="ARBA" id="ARBA00022989"/>
    </source>
</evidence>
<evidence type="ECO:0000256" key="2">
    <source>
        <dbReference type="ARBA" id="ARBA00022448"/>
    </source>
</evidence>
<comment type="subunit">
    <text evidence="9">Forms a complex with SecF. Part of the essential Sec protein translocation apparatus which comprises SecA, SecYEG and auxiliary proteins SecDF. Other proteins may also be involved.</text>
</comment>
<evidence type="ECO:0000256" key="3">
    <source>
        <dbReference type="ARBA" id="ARBA00022475"/>
    </source>
</evidence>
<dbReference type="HAMAP" id="MF_01463_B">
    <property type="entry name" value="SecD_B"/>
    <property type="match status" value="1"/>
</dbReference>
<feature type="domain" description="SecDF P1 head subdomain" evidence="12">
    <location>
        <begin position="152"/>
        <end position="251"/>
    </location>
</feature>
<dbReference type="PANTHER" id="PTHR30081">
    <property type="entry name" value="PROTEIN-EXPORT MEMBRANE PROTEIN SEC"/>
    <property type="match status" value="1"/>
</dbReference>
<comment type="caution">
    <text evidence="13">The sequence shown here is derived from an EMBL/GenBank/DDBJ whole genome shotgun (WGS) entry which is preliminary data.</text>
</comment>
<dbReference type="Gene3D" id="3.30.1360.200">
    <property type="match status" value="1"/>
</dbReference>
<proteinExistence type="inferred from homology"/>
<feature type="transmembrane region" description="Helical" evidence="9">
    <location>
        <begin position="375"/>
        <end position="394"/>
    </location>
</feature>
<gene>
    <name evidence="9" type="primary">secD</name>
    <name evidence="13" type="ORF">A3D62_02040</name>
</gene>
<dbReference type="AlphaFoldDB" id="A0A1F6CZE2"/>
<comment type="subcellular location">
    <subcellularLocation>
        <location evidence="1 9">Cell membrane</location>
        <topology evidence="1 9">Multi-pass membrane protein</topology>
    </subcellularLocation>
</comment>
<evidence type="ECO:0000256" key="5">
    <source>
        <dbReference type="ARBA" id="ARBA00022927"/>
    </source>
</evidence>
<evidence type="ECO:0000313" key="13">
    <source>
        <dbReference type="EMBL" id="OGG54487.1"/>
    </source>
</evidence>
<dbReference type="InterPro" id="IPR005791">
    <property type="entry name" value="SecD"/>
</dbReference>
<dbReference type="InterPro" id="IPR054384">
    <property type="entry name" value="SecDF_P1_head"/>
</dbReference>
<keyword evidence="2 9" id="KW-0813">Transport</keyword>
<dbReference type="PANTHER" id="PTHR30081:SF1">
    <property type="entry name" value="PROTEIN TRANSLOCASE SUBUNIT SECD"/>
    <property type="match status" value="1"/>
</dbReference>
<keyword evidence="8 9" id="KW-0472">Membrane</keyword>
<dbReference type="GO" id="GO:0015450">
    <property type="term" value="F:protein-transporting ATPase activity"/>
    <property type="evidence" value="ECO:0007669"/>
    <property type="project" value="InterPro"/>
</dbReference>
<evidence type="ECO:0000259" key="11">
    <source>
        <dbReference type="Pfam" id="PF21760"/>
    </source>
</evidence>
<feature type="transmembrane region" description="Helical" evidence="9">
    <location>
        <begin position="323"/>
        <end position="344"/>
    </location>
</feature>
<dbReference type="InterPro" id="IPR048631">
    <property type="entry name" value="SecD_1st"/>
</dbReference>
<dbReference type="Gene3D" id="1.20.1640.10">
    <property type="entry name" value="Multidrug efflux transporter AcrB transmembrane domain"/>
    <property type="match status" value="1"/>
</dbReference>
<dbReference type="Pfam" id="PF21760">
    <property type="entry name" value="SecD_1st"/>
    <property type="match status" value="1"/>
</dbReference>
<dbReference type="SUPFAM" id="SSF82866">
    <property type="entry name" value="Multidrug efflux transporter AcrB transmembrane domain"/>
    <property type="match status" value="1"/>
</dbReference>
<accession>A0A1F6CZE2</accession>
<keyword evidence="4 9" id="KW-0812">Transmembrane</keyword>
<dbReference type="InterPro" id="IPR048634">
    <property type="entry name" value="SecD_SecF_C"/>
</dbReference>
<comment type="caution">
    <text evidence="9">Lacks conserved residue(s) required for the propagation of feature annotation.</text>
</comment>
<dbReference type="InterPro" id="IPR001036">
    <property type="entry name" value="Acrflvin-R"/>
</dbReference>
<dbReference type="Proteomes" id="UP000177659">
    <property type="component" value="Unassembled WGS sequence"/>
</dbReference>
<evidence type="ECO:0000256" key="1">
    <source>
        <dbReference type="ARBA" id="ARBA00004651"/>
    </source>
</evidence>
<dbReference type="Pfam" id="PF02355">
    <property type="entry name" value="SecD_SecF_C"/>
    <property type="match status" value="1"/>
</dbReference>
<evidence type="ECO:0000256" key="4">
    <source>
        <dbReference type="ARBA" id="ARBA00022692"/>
    </source>
</evidence>
<feature type="domain" description="Protein export membrane protein SecD/SecF C-terminal" evidence="10">
    <location>
        <begin position="255"/>
        <end position="424"/>
    </location>
</feature>
<protein>
    <recommendedName>
        <fullName evidence="9">Protein translocase subunit SecD</fullName>
    </recommendedName>
</protein>
<dbReference type="EMBL" id="MFLC01000037">
    <property type="protein sequence ID" value="OGG54487.1"/>
    <property type="molecule type" value="Genomic_DNA"/>
</dbReference>
<reference evidence="13 14" key="1">
    <citation type="journal article" date="2016" name="Nat. Commun.">
        <title>Thousands of microbial genomes shed light on interconnected biogeochemical processes in an aquifer system.</title>
        <authorList>
            <person name="Anantharaman K."/>
            <person name="Brown C.T."/>
            <person name="Hug L.A."/>
            <person name="Sharon I."/>
            <person name="Castelle C.J."/>
            <person name="Probst A.J."/>
            <person name="Thomas B.C."/>
            <person name="Singh A."/>
            <person name="Wilkins M.J."/>
            <person name="Karaoz U."/>
            <person name="Brodie E.L."/>
            <person name="Williams K.H."/>
            <person name="Hubbard S.S."/>
            <person name="Banfield J.F."/>
        </authorList>
    </citation>
    <scope>NUCLEOTIDE SEQUENCE [LARGE SCALE GENOMIC DNA]</scope>
</reference>
<keyword evidence="7 9" id="KW-0811">Translocation</keyword>
<dbReference type="GO" id="GO:0043952">
    <property type="term" value="P:protein transport by the Sec complex"/>
    <property type="evidence" value="ECO:0007669"/>
    <property type="project" value="UniProtKB-UniRule"/>
</dbReference>
<keyword evidence="3 9" id="KW-1003">Cell membrane</keyword>
<dbReference type="NCBIfam" id="TIGR00916">
    <property type="entry name" value="2A0604s01"/>
    <property type="match status" value="1"/>
</dbReference>
<evidence type="ECO:0000256" key="8">
    <source>
        <dbReference type="ARBA" id="ARBA00023136"/>
    </source>
</evidence>
<dbReference type="GO" id="GO:0006605">
    <property type="term" value="P:protein targeting"/>
    <property type="evidence" value="ECO:0007669"/>
    <property type="project" value="UniProtKB-UniRule"/>
</dbReference>
<keyword evidence="5 9" id="KW-0653">Protein transport</keyword>